<dbReference type="Proteomes" id="UP000431269">
    <property type="component" value="Chromosome"/>
</dbReference>
<name>A0A6I6MHD2_9CAUL</name>
<dbReference type="Pfam" id="PF12680">
    <property type="entry name" value="SnoaL_2"/>
    <property type="match status" value="1"/>
</dbReference>
<dbReference type="InterPro" id="IPR032710">
    <property type="entry name" value="NTF2-like_dom_sf"/>
</dbReference>
<protein>
    <recommendedName>
        <fullName evidence="1">SnoaL-like domain-containing protein</fullName>
    </recommendedName>
</protein>
<organism evidence="2 3">
    <name type="scientific">Terricaulis silvestris</name>
    <dbReference type="NCBI Taxonomy" id="2686094"/>
    <lineage>
        <taxon>Bacteria</taxon>
        <taxon>Pseudomonadati</taxon>
        <taxon>Pseudomonadota</taxon>
        <taxon>Alphaproteobacteria</taxon>
        <taxon>Caulobacterales</taxon>
        <taxon>Caulobacteraceae</taxon>
        <taxon>Terricaulis</taxon>
    </lineage>
</organism>
<dbReference type="Gene3D" id="3.10.450.50">
    <property type="match status" value="1"/>
</dbReference>
<dbReference type="SUPFAM" id="SSF54427">
    <property type="entry name" value="NTF2-like"/>
    <property type="match status" value="1"/>
</dbReference>
<dbReference type="KEGG" id="tsv:DSM104635_01081"/>
<evidence type="ECO:0000313" key="2">
    <source>
        <dbReference type="EMBL" id="QGZ94265.1"/>
    </source>
</evidence>
<dbReference type="EMBL" id="CP047045">
    <property type="protein sequence ID" value="QGZ94265.1"/>
    <property type="molecule type" value="Genomic_DNA"/>
</dbReference>
<feature type="domain" description="SnoaL-like" evidence="1">
    <location>
        <begin position="14"/>
        <end position="113"/>
    </location>
</feature>
<proteinExistence type="predicted"/>
<accession>A0A6I6MHD2</accession>
<evidence type="ECO:0000259" key="1">
    <source>
        <dbReference type="Pfam" id="PF12680"/>
    </source>
</evidence>
<dbReference type="RefSeq" id="WP_158765215.1">
    <property type="nucleotide sequence ID" value="NZ_CP047045.1"/>
</dbReference>
<gene>
    <name evidence="2" type="ORF">DSM104635_01081</name>
</gene>
<dbReference type="AlphaFoldDB" id="A0A6I6MHD2"/>
<dbReference type="InterPro" id="IPR037401">
    <property type="entry name" value="SnoaL-like"/>
</dbReference>
<sequence>MTQPSPALLAWHARFMEALCARDANVYLAFLAPECTITINNALPTYAKAAIERVYSVYLALFKTLTADVLNIHGDEHSLSVEALLNYTLNDGSSEVVQCAWFLTRDDAGLITAVRVYGNASRVFKPFIPTAK</sequence>
<reference evidence="3" key="1">
    <citation type="submission" date="2019-12" db="EMBL/GenBank/DDBJ databases">
        <title>Complete genome of Terracaulis silvestris 0127_4.</title>
        <authorList>
            <person name="Vieira S."/>
            <person name="Riedel T."/>
            <person name="Sproer C."/>
            <person name="Pascual J."/>
            <person name="Boedeker C."/>
            <person name="Overmann J."/>
        </authorList>
    </citation>
    <scope>NUCLEOTIDE SEQUENCE [LARGE SCALE GENOMIC DNA]</scope>
    <source>
        <strain evidence="3">0127_4</strain>
    </source>
</reference>
<evidence type="ECO:0000313" key="3">
    <source>
        <dbReference type="Proteomes" id="UP000431269"/>
    </source>
</evidence>
<keyword evidence="3" id="KW-1185">Reference proteome</keyword>